<dbReference type="Gene3D" id="1.10.510.10">
    <property type="entry name" value="Transferase(Phosphotransferase) domain 1"/>
    <property type="match status" value="1"/>
</dbReference>
<feature type="compositionally biased region" description="Low complexity" evidence="4">
    <location>
        <begin position="1"/>
        <end position="10"/>
    </location>
</feature>
<evidence type="ECO:0000256" key="3">
    <source>
        <dbReference type="ARBA" id="ARBA00022840"/>
    </source>
</evidence>
<dbReference type="InterPro" id="IPR000719">
    <property type="entry name" value="Prot_kinase_dom"/>
</dbReference>
<dbReference type="AlphaFoldDB" id="A0A9W6UCV4"/>
<keyword evidence="7" id="KW-1185">Reference proteome</keyword>
<evidence type="ECO:0000256" key="4">
    <source>
        <dbReference type="SAM" id="MobiDB-lite"/>
    </source>
</evidence>
<evidence type="ECO:0000256" key="1">
    <source>
        <dbReference type="ARBA" id="ARBA00008874"/>
    </source>
</evidence>
<dbReference type="SUPFAM" id="SSF56112">
    <property type="entry name" value="Protein kinase-like (PK-like)"/>
    <property type="match status" value="1"/>
</dbReference>
<dbReference type="PANTHER" id="PTHR45832">
    <property type="entry name" value="SERINE/THREONINE-PROTEIN KINASE SAMKA-RELATED-RELATED"/>
    <property type="match status" value="1"/>
</dbReference>
<feature type="region of interest" description="Disordered" evidence="4">
    <location>
        <begin position="1"/>
        <end position="45"/>
    </location>
</feature>
<dbReference type="GO" id="GO:0004672">
    <property type="term" value="F:protein kinase activity"/>
    <property type="evidence" value="ECO:0007669"/>
    <property type="project" value="InterPro"/>
</dbReference>
<evidence type="ECO:0000313" key="7">
    <source>
        <dbReference type="Proteomes" id="UP001165121"/>
    </source>
</evidence>
<protein>
    <submittedName>
        <fullName evidence="6">Unnamed protein product</fullName>
    </submittedName>
</protein>
<sequence>MPLLSSSSPWGGPGKERGPDVLGEGQDTPRGGDCTSAPLYSPSSSIPSIIQRDLKSKDIWLTQILEAKLLDFGVSRDCQEHSMTAAVGTPYWTSPEILDGKRYTEQVDM</sequence>
<gene>
    <name evidence="6" type="ORF">Pfra01_000695800</name>
</gene>
<comment type="similarity">
    <text evidence="1">Belongs to the protein kinase superfamily. STE Ser/Thr protein kinase family. STE20 subfamily.</text>
</comment>
<dbReference type="PROSITE" id="PS50011">
    <property type="entry name" value="PROTEIN_KINASE_DOM"/>
    <property type="match status" value="1"/>
</dbReference>
<dbReference type="OrthoDB" id="103633at2759"/>
<keyword evidence="2" id="KW-0547">Nucleotide-binding</keyword>
<dbReference type="EMBL" id="BSXT01000607">
    <property type="protein sequence ID" value="GMF30929.1"/>
    <property type="molecule type" value="Genomic_DNA"/>
</dbReference>
<dbReference type="InterPro" id="IPR011009">
    <property type="entry name" value="Kinase-like_dom_sf"/>
</dbReference>
<keyword evidence="3" id="KW-0067">ATP-binding</keyword>
<dbReference type="Pfam" id="PF00069">
    <property type="entry name" value="Pkinase"/>
    <property type="match status" value="1"/>
</dbReference>
<proteinExistence type="inferred from homology"/>
<dbReference type="GO" id="GO:0005524">
    <property type="term" value="F:ATP binding"/>
    <property type="evidence" value="ECO:0007669"/>
    <property type="project" value="UniProtKB-KW"/>
</dbReference>
<comment type="caution">
    <text evidence="6">The sequence shown here is derived from an EMBL/GenBank/DDBJ whole genome shotgun (WGS) entry which is preliminary data.</text>
</comment>
<feature type="domain" description="Protein kinase" evidence="5">
    <location>
        <begin position="1"/>
        <end position="109"/>
    </location>
</feature>
<organism evidence="6 7">
    <name type="scientific">Phytophthora fragariaefolia</name>
    <dbReference type="NCBI Taxonomy" id="1490495"/>
    <lineage>
        <taxon>Eukaryota</taxon>
        <taxon>Sar</taxon>
        <taxon>Stramenopiles</taxon>
        <taxon>Oomycota</taxon>
        <taxon>Peronosporomycetes</taxon>
        <taxon>Peronosporales</taxon>
        <taxon>Peronosporaceae</taxon>
        <taxon>Phytophthora</taxon>
    </lineage>
</organism>
<reference evidence="6" key="1">
    <citation type="submission" date="2023-04" db="EMBL/GenBank/DDBJ databases">
        <title>Phytophthora fragariaefolia NBRC 109709.</title>
        <authorList>
            <person name="Ichikawa N."/>
            <person name="Sato H."/>
            <person name="Tonouchi N."/>
        </authorList>
    </citation>
    <scope>NUCLEOTIDE SEQUENCE</scope>
    <source>
        <strain evidence="6">NBRC 109709</strain>
    </source>
</reference>
<accession>A0A9W6UCV4</accession>
<evidence type="ECO:0000256" key="2">
    <source>
        <dbReference type="ARBA" id="ARBA00022741"/>
    </source>
</evidence>
<dbReference type="InterPro" id="IPR051931">
    <property type="entry name" value="PAK3-like"/>
</dbReference>
<dbReference type="PANTHER" id="PTHR45832:SF22">
    <property type="entry name" value="SERINE_THREONINE-PROTEIN KINASE SAMKA-RELATED"/>
    <property type="match status" value="1"/>
</dbReference>
<name>A0A9W6UCV4_9STRA</name>
<evidence type="ECO:0000259" key="5">
    <source>
        <dbReference type="PROSITE" id="PS50011"/>
    </source>
</evidence>
<evidence type="ECO:0000313" key="6">
    <source>
        <dbReference type="EMBL" id="GMF30929.1"/>
    </source>
</evidence>
<dbReference type="Proteomes" id="UP001165121">
    <property type="component" value="Unassembled WGS sequence"/>
</dbReference>